<keyword evidence="2" id="KW-0472">Membrane</keyword>
<keyword evidence="2" id="KW-1133">Transmembrane helix</keyword>
<feature type="compositionally biased region" description="Basic residues" evidence="1">
    <location>
        <begin position="768"/>
        <end position="779"/>
    </location>
</feature>
<proteinExistence type="predicted"/>
<feature type="compositionally biased region" description="Pro residues" evidence="1">
    <location>
        <begin position="405"/>
        <end position="419"/>
    </location>
</feature>
<dbReference type="EMBL" id="FMDN01000001">
    <property type="protein sequence ID" value="SCG34703.1"/>
    <property type="molecule type" value="Genomic_DNA"/>
</dbReference>
<feature type="compositionally biased region" description="Basic residues" evidence="1">
    <location>
        <begin position="824"/>
        <end position="835"/>
    </location>
</feature>
<name>A0A1C5GLT5_9ACTN</name>
<feature type="compositionally biased region" description="Pro residues" evidence="1">
    <location>
        <begin position="346"/>
        <end position="362"/>
    </location>
</feature>
<feature type="transmembrane region" description="Helical" evidence="2">
    <location>
        <begin position="85"/>
        <end position="108"/>
    </location>
</feature>
<feature type="compositionally biased region" description="Low complexity" evidence="1">
    <location>
        <begin position="323"/>
        <end position="338"/>
    </location>
</feature>
<feature type="transmembrane region" description="Helical" evidence="2">
    <location>
        <begin position="222"/>
        <end position="244"/>
    </location>
</feature>
<reference evidence="4" key="1">
    <citation type="submission" date="2016-06" db="EMBL/GenBank/DDBJ databases">
        <authorList>
            <person name="Varghese N."/>
        </authorList>
    </citation>
    <scope>NUCLEOTIDE SEQUENCE [LARGE SCALE GENOMIC DNA]</scope>
    <source>
        <strain evidence="4">DSM 43171</strain>
    </source>
</reference>
<keyword evidence="4" id="KW-1185">Reference proteome</keyword>
<dbReference type="Proteomes" id="UP000199408">
    <property type="component" value="Unassembled WGS sequence"/>
</dbReference>
<dbReference type="RefSeq" id="WP_245675307.1">
    <property type="nucleotide sequence ID" value="NZ_FMDN01000001.1"/>
</dbReference>
<feature type="compositionally biased region" description="Low complexity" evidence="1">
    <location>
        <begin position="377"/>
        <end position="389"/>
    </location>
</feature>
<dbReference type="AlphaFoldDB" id="A0A1C5GLT5"/>
<gene>
    <name evidence="3" type="ORF">GA0070560_101330</name>
</gene>
<feature type="transmembrane region" description="Helical" evidence="2">
    <location>
        <begin position="256"/>
        <end position="278"/>
    </location>
</feature>
<accession>A0A1C5GLT5</accession>
<evidence type="ECO:0000313" key="4">
    <source>
        <dbReference type="Proteomes" id="UP000199408"/>
    </source>
</evidence>
<keyword evidence="2" id="KW-0812">Transmembrane</keyword>
<feature type="compositionally biased region" description="Low complexity" evidence="1">
    <location>
        <begin position="529"/>
        <end position="542"/>
    </location>
</feature>
<feature type="transmembrane region" description="Helical" evidence="2">
    <location>
        <begin position="120"/>
        <end position="142"/>
    </location>
</feature>
<organism evidence="3 4">
    <name type="scientific">Micromonospora halophytica</name>
    <dbReference type="NCBI Taxonomy" id="47864"/>
    <lineage>
        <taxon>Bacteria</taxon>
        <taxon>Bacillati</taxon>
        <taxon>Actinomycetota</taxon>
        <taxon>Actinomycetes</taxon>
        <taxon>Micromonosporales</taxon>
        <taxon>Micromonosporaceae</taxon>
        <taxon>Micromonospora</taxon>
    </lineage>
</organism>
<protein>
    <submittedName>
        <fullName evidence="3">Uncharacterized protein</fullName>
    </submittedName>
</protein>
<feature type="compositionally biased region" description="Low complexity" evidence="1">
    <location>
        <begin position="668"/>
        <end position="680"/>
    </location>
</feature>
<feature type="compositionally biased region" description="Low complexity" evidence="1">
    <location>
        <begin position="432"/>
        <end position="456"/>
    </location>
</feature>
<sequence length="835" mass="82215">MAFRTWGRLLLTALGVSVLAGAGQLGIAYGFGIVRLTGAFTDGTVDRWPAQLAWVGWFAASAAVVGAVVTGRLARRDGVPEQTSVQLAISGAAALGATVVAPLCMQPARAAELSTVDPVFAVGICAVAGAVVGAGAACAVLLKPPLGWNIAMLTGVVWLVALVSVAPGLFSAGPLRTVRLGVLEPTWLDADAAQRLAMLLLPTTALLAGAATGALARWQGHVPLIGGAAGAAGPVLLAFAYLTAGPGDSADRYQLAPYYGAVIAVAAGALGSTAATLVRWPLVPARPNDGAIAPTDILRPLPGGPTTATAGATTVDLVNTAGGARTAAPGQPGAATPAHWDWPVTPGSPTPAPDPSGTPPAPAADGRPTAPLPVDPSPAQAATPPTADPLVEAEASAVTGTSRPPAAPASAPVPAPDPTSPRAGRGDHREPPVVLGDAPAAAPAAGSVSPPGDAAPVDSDTVGPNPAGPAAVEPVASTDVAAPDPTPDSPLPSTGATGTGPRAEPVESGPGVAPRPRPKRPRKARATEADPTAPGRPTATPTDQTSGLPPTDPASGAPAEPTPVTPAGSTATTPAGSAPAASAATSGRDTEETAPRRATPTARTDGPTPRAPRQPTGSTTEEPTGSIAADPAGSTTGAGPTATGDATNRPAGTGGPGVDGERTGMGAAGVPVAPPAAAEPVPRPRHRLPDLASAGDWEAFGVRTSPAGGTLPFPAPPPDAAAPKPVAFRWDADVADPAAAAPADDRHTGATAGPSATPADAEPATTARPRRGLFRRGKGKGGDPAPEVPESEPLAAQDEEFVDWVAGLSKPLADNEPERESGRRSLRSSGRHHRD</sequence>
<feature type="transmembrane region" description="Helical" evidence="2">
    <location>
        <begin position="52"/>
        <end position="73"/>
    </location>
</feature>
<feature type="region of interest" description="Disordered" evidence="1">
    <location>
        <begin position="323"/>
        <end position="835"/>
    </location>
</feature>
<feature type="transmembrane region" description="Helical" evidence="2">
    <location>
        <begin position="149"/>
        <end position="172"/>
    </location>
</feature>
<feature type="compositionally biased region" description="Low complexity" evidence="1">
    <location>
        <begin position="749"/>
        <end position="767"/>
    </location>
</feature>
<evidence type="ECO:0000313" key="3">
    <source>
        <dbReference type="EMBL" id="SCG34703.1"/>
    </source>
</evidence>
<feature type="compositionally biased region" description="Low complexity" evidence="1">
    <location>
        <begin position="565"/>
        <end position="587"/>
    </location>
</feature>
<feature type="transmembrane region" description="Helical" evidence="2">
    <location>
        <begin position="192"/>
        <end position="215"/>
    </location>
</feature>
<evidence type="ECO:0000256" key="1">
    <source>
        <dbReference type="SAM" id="MobiDB-lite"/>
    </source>
</evidence>
<feature type="compositionally biased region" description="Low complexity" evidence="1">
    <location>
        <begin position="628"/>
        <end position="647"/>
    </location>
</feature>
<evidence type="ECO:0000256" key="2">
    <source>
        <dbReference type="SAM" id="Phobius"/>
    </source>
</evidence>
<feature type="compositionally biased region" description="Low complexity" evidence="1">
    <location>
        <begin position="596"/>
        <end position="613"/>
    </location>
</feature>
<dbReference type="STRING" id="47864.GA0070560_101330"/>